<keyword evidence="2" id="KW-1185">Reference proteome</keyword>
<organism evidence="1 2">
    <name type="scientific">Cyclonatronum proteinivorum</name>
    <dbReference type="NCBI Taxonomy" id="1457365"/>
    <lineage>
        <taxon>Bacteria</taxon>
        <taxon>Pseudomonadati</taxon>
        <taxon>Balneolota</taxon>
        <taxon>Balneolia</taxon>
        <taxon>Balneolales</taxon>
        <taxon>Cyclonatronaceae</taxon>
        <taxon>Cyclonatronum</taxon>
    </lineage>
</organism>
<reference evidence="1 2" key="1">
    <citation type="submission" date="2018-03" db="EMBL/GenBank/DDBJ databases">
        <title>Phenotypic and genomic properties of Cyclonatronum proteinivorum gen. nov., sp. nov., a haloalkaliphilic bacteroidete from soda lakes possessing Na+-translocating rhodopsin.</title>
        <authorList>
            <person name="Toshchakov S.V."/>
            <person name="Korzhenkov A."/>
            <person name="Samarov N.I."/>
            <person name="Kublanov I.V."/>
            <person name="Muntyan M.S."/>
            <person name="Sorokin D.Y."/>
        </authorList>
    </citation>
    <scope>NUCLEOTIDE SEQUENCE [LARGE SCALE GENOMIC DNA]</scope>
    <source>
        <strain evidence="1 2">Omega</strain>
    </source>
</reference>
<protein>
    <submittedName>
        <fullName evidence="1">Uncharacterized protein</fullName>
    </submittedName>
</protein>
<proteinExistence type="predicted"/>
<gene>
    <name evidence="1" type="ORF">CYPRO_0739</name>
</gene>
<evidence type="ECO:0000313" key="2">
    <source>
        <dbReference type="Proteomes" id="UP000254808"/>
    </source>
</evidence>
<dbReference type="KEGG" id="cprv:CYPRO_0739"/>
<accession>A0A345UHS1</accession>
<sequence length="176" mass="19411">MIVSSVEFQQFFSLNQLFHEKIMEVMNKDIAIEELVEVSLLSLNEDDNTAFFEIVFGSYQNGNNFIKKIEKSRDILFEAYPILGNIETSNRTTFNEGDLQNYFTNLSTGLSDTGGCWALQEDDSGDGPLCGSNWQIVKLAICAAGCSFTGPGVPICGWACWCMLCPENSGLADAIC</sequence>
<dbReference type="AlphaFoldDB" id="A0A345UHS1"/>
<name>A0A345UHS1_9BACT</name>
<evidence type="ECO:0000313" key="1">
    <source>
        <dbReference type="EMBL" id="AXJ00023.1"/>
    </source>
</evidence>
<dbReference type="Proteomes" id="UP000254808">
    <property type="component" value="Chromosome"/>
</dbReference>
<dbReference type="EMBL" id="CP027806">
    <property type="protein sequence ID" value="AXJ00023.1"/>
    <property type="molecule type" value="Genomic_DNA"/>
</dbReference>